<evidence type="ECO:0000256" key="1">
    <source>
        <dbReference type="ARBA" id="ARBA00022448"/>
    </source>
</evidence>
<dbReference type="InterPro" id="IPR007329">
    <property type="entry name" value="FMN-bd"/>
</dbReference>
<accession>A0A1Y0IAX8</accession>
<dbReference type="Pfam" id="PF04205">
    <property type="entry name" value="FMN_bind"/>
    <property type="match status" value="1"/>
</dbReference>
<feature type="domain" description="FMN-binding" evidence="9">
    <location>
        <begin position="104"/>
        <end position="196"/>
    </location>
</feature>
<protein>
    <recommendedName>
        <fullName evidence="6">Ion-translocating oxidoreductase complex subunit G</fullName>
        <ecNumber evidence="6">7.-.-.-</ecNumber>
    </recommendedName>
    <alternativeName>
        <fullName evidence="6">Rnf electron transport complex subunit G</fullName>
    </alternativeName>
</protein>
<dbReference type="EC" id="7.-.-.-" evidence="6"/>
<comment type="subunit">
    <text evidence="6">The complex is composed of six subunits: RnfA, RnfB, RnfC, RnfD, RnfE and RnfG.</text>
</comment>
<keyword evidence="6" id="KW-1003">Cell membrane</keyword>
<evidence type="ECO:0000256" key="5">
    <source>
        <dbReference type="ARBA" id="ARBA00022982"/>
    </source>
</evidence>
<dbReference type="GO" id="GO:0010181">
    <property type="term" value="F:FMN binding"/>
    <property type="evidence" value="ECO:0007669"/>
    <property type="project" value="InterPro"/>
</dbReference>
<dbReference type="PIRSF" id="PIRSF006091">
    <property type="entry name" value="E_trnsport_RnfG"/>
    <property type="match status" value="1"/>
</dbReference>
<comment type="subcellular location">
    <subcellularLocation>
        <location evidence="6">Cell inner membrane</location>
        <topology evidence="6">Single-pass membrane protein</topology>
    </subcellularLocation>
</comment>
<organism evidence="10 11">
    <name type="scientific">Oleiphilus messinensis</name>
    <dbReference type="NCBI Taxonomy" id="141451"/>
    <lineage>
        <taxon>Bacteria</taxon>
        <taxon>Pseudomonadati</taxon>
        <taxon>Pseudomonadota</taxon>
        <taxon>Gammaproteobacteria</taxon>
        <taxon>Oceanospirillales</taxon>
        <taxon>Oleiphilaceae</taxon>
        <taxon>Oleiphilus</taxon>
    </lineage>
</organism>
<keyword evidence="2 6" id="KW-0597">Phosphoprotein</keyword>
<reference evidence="10 11" key="1">
    <citation type="submission" date="2017-05" db="EMBL/GenBank/DDBJ databases">
        <title>Genomic insights into alkan degradation activity of Oleiphilus messinensis.</title>
        <authorList>
            <person name="Kozyavkin S.A."/>
            <person name="Slesarev A.I."/>
            <person name="Golyshin P.N."/>
            <person name="Korzhenkov A."/>
            <person name="Golyshina O.N."/>
            <person name="Toshchakov S.V."/>
        </authorList>
    </citation>
    <scope>NUCLEOTIDE SEQUENCE [LARGE SCALE GENOMIC DNA]</scope>
    <source>
        <strain evidence="10 11">ME102</strain>
    </source>
</reference>
<evidence type="ECO:0000256" key="8">
    <source>
        <dbReference type="SAM" id="Phobius"/>
    </source>
</evidence>
<comment type="cofactor">
    <cofactor evidence="6">
        <name>FMN</name>
        <dbReference type="ChEBI" id="CHEBI:58210"/>
    </cofactor>
</comment>
<keyword evidence="3 6" id="KW-0285">Flavoprotein</keyword>
<sequence length="226" mass="24639">MNTITQSVLRSAIGLGLFAIITAGLIAATKMLTRDEIDYQIRKAQSKALLELVPENEHDNDLLADTLELPQSDLLGTQTSTVAYLAKKQNNVEAVILPTIAPDGYSGTIEMITAIERDGTLKGVRVLKHKETPGLGDKIEVRKSDWILAFTGKSLDNTSETSWKVRKDGGEFDQLTGATITPRAVVKAVHGSLRYFHQNKAQLLLTGDKTDDKQASTTNTHPATIQ</sequence>
<feature type="modified residue" description="FMN phosphoryl threonine" evidence="6">
    <location>
        <position position="179"/>
    </location>
</feature>
<dbReference type="GO" id="GO:0009055">
    <property type="term" value="F:electron transfer activity"/>
    <property type="evidence" value="ECO:0007669"/>
    <property type="project" value="InterPro"/>
</dbReference>
<proteinExistence type="inferred from homology"/>
<dbReference type="EMBL" id="CP021425">
    <property type="protein sequence ID" value="ARU57658.1"/>
    <property type="molecule type" value="Genomic_DNA"/>
</dbReference>
<evidence type="ECO:0000256" key="2">
    <source>
        <dbReference type="ARBA" id="ARBA00022553"/>
    </source>
</evidence>
<keyword evidence="1 6" id="KW-0813">Transport</keyword>
<evidence type="ECO:0000256" key="4">
    <source>
        <dbReference type="ARBA" id="ARBA00022643"/>
    </source>
</evidence>
<dbReference type="SMART" id="SM00900">
    <property type="entry name" value="FMN_bind"/>
    <property type="match status" value="1"/>
</dbReference>
<dbReference type="InterPro" id="IPR010209">
    <property type="entry name" value="Ion_transpt_RnfG/RsxG"/>
</dbReference>
<name>A0A1Y0IAX8_9GAMM</name>
<dbReference type="AlphaFoldDB" id="A0A1Y0IAX8"/>
<dbReference type="GO" id="GO:0005886">
    <property type="term" value="C:plasma membrane"/>
    <property type="evidence" value="ECO:0007669"/>
    <property type="project" value="UniProtKB-SubCell"/>
</dbReference>
<evidence type="ECO:0000259" key="9">
    <source>
        <dbReference type="SMART" id="SM00900"/>
    </source>
</evidence>
<dbReference type="Proteomes" id="UP000196027">
    <property type="component" value="Chromosome"/>
</dbReference>
<evidence type="ECO:0000313" key="11">
    <source>
        <dbReference type="Proteomes" id="UP000196027"/>
    </source>
</evidence>
<dbReference type="PANTHER" id="PTHR36118">
    <property type="entry name" value="ION-TRANSLOCATING OXIDOREDUCTASE COMPLEX SUBUNIT G"/>
    <property type="match status" value="1"/>
</dbReference>
<comment type="function">
    <text evidence="6">Part of a membrane-bound complex that couples electron transfer with translocation of ions across the membrane.</text>
</comment>
<keyword evidence="4 6" id="KW-0288">FMN</keyword>
<feature type="transmembrane region" description="Helical" evidence="8">
    <location>
        <begin position="12"/>
        <end position="33"/>
    </location>
</feature>
<keyword evidence="6 8" id="KW-0472">Membrane</keyword>
<evidence type="ECO:0000256" key="7">
    <source>
        <dbReference type="SAM" id="MobiDB-lite"/>
    </source>
</evidence>
<keyword evidence="6" id="KW-0997">Cell inner membrane</keyword>
<dbReference type="HAMAP" id="MF_00479">
    <property type="entry name" value="RsxG_RnfG"/>
    <property type="match status" value="1"/>
</dbReference>
<keyword evidence="6" id="KW-1278">Translocase</keyword>
<keyword evidence="6 8" id="KW-0812">Transmembrane</keyword>
<dbReference type="NCBIfam" id="NF002519">
    <property type="entry name" value="PRK01908.1"/>
    <property type="match status" value="1"/>
</dbReference>
<keyword evidence="11" id="KW-1185">Reference proteome</keyword>
<evidence type="ECO:0000256" key="3">
    <source>
        <dbReference type="ARBA" id="ARBA00022630"/>
    </source>
</evidence>
<feature type="region of interest" description="Disordered" evidence="7">
    <location>
        <begin position="207"/>
        <end position="226"/>
    </location>
</feature>
<comment type="similarity">
    <text evidence="6">Belongs to the RnfG family.</text>
</comment>
<evidence type="ECO:0000256" key="6">
    <source>
        <dbReference type="HAMAP-Rule" id="MF_00479"/>
    </source>
</evidence>
<feature type="compositionally biased region" description="Polar residues" evidence="7">
    <location>
        <begin position="215"/>
        <end position="226"/>
    </location>
</feature>
<keyword evidence="5 6" id="KW-0249">Electron transport</keyword>
<gene>
    <name evidence="6" type="primary">rnfG</name>
    <name evidence="10" type="ORF">OLMES_3631</name>
</gene>
<dbReference type="KEGG" id="ome:OLMES_3631"/>
<dbReference type="OrthoDB" id="9784165at2"/>
<evidence type="ECO:0000313" key="10">
    <source>
        <dbReference type="EMBL" id="ARU57658.1"/>
    </source>
</evidence>
<keyword evidence="6 8" id="KW-1133">Transmembrane helix</keyword>
<dbReference type="NCBIfam" id="TIGR01947">
    <property type="entry name" value="rnfG"/>
    <property type="match status" value="1"/>
</dbReference>
<dbReference type="GO" id="GO:0022900">
    <property type="term" value="P:electron transport chain"/>
    <property type="evidence" value="ECO:0007669"/>
    <property type="project" value="UniProtKB-UniRule"/>
</dbReference>
<dbReference type="PANTHER" id="PTHR36118:SF1">
    <property type="entry name" value="ION-TRANSLOCATING OXIDOREDUCTASE COMPLEX SUBUNIT G"/>
    <property type="match status" value="1"/>
</dbReference>
<dbReference type="RefSeq" id="WP_087462524.1">
    <property type="nucleotide sequence ID" value="NZ_CP021425.1"/>
</dbReference>